<dbReference type="Proteomes" id="UP000331127">
    <property type="component" value="Unassembled WGS sequence"/>
</dbReference>
<protein>
    <submittedName>
        <fullName evidence="1">Uncharacterized protein</fullName>
    </submittedName>
</protein>
<name>A0A5M3WNY0_9ACTN</name>
<proteinExistence type="predicted"/>
<evidence type="ECO:0000313" key="1">
    <source>
        <dbReference type="EMBL" id="GES11017.1"/>
    </source>
</evidence>
<accession>A0A5M3WNY0</accession>
<evidence type="ECO:0000313" key="2">
    <source>
        <dbReference type="Proteomes" id="UP000331127"/>
    </source>
</evidence>
<comment type="caution">
    <text evidence="1">The sequence shown here is derived from an EMBL/GenBank/DDBJ whole genome shotgun (WGS) entry which is preliminary data.</text>
</comment>
<reference evidence="1 2" key="1">
    <citation type="submission" date="2019-10" db="EMBL/GenBank/DDBJ databases">
        <title>Whole genome shotgun sequence of Acrocarpospora macrocephala NBRC 16266.</title>
        <authorList>
            <person name="Ichikawa N."/>
            <person name="Kimura A."/>
            <person name="Kitahashi Y."/>
            <person name="Komaki H."/>
            <person name="Oguchi A."/>
        </authorList>
    </citation>
    <scope>NUCLEOTIDE SEQUENCE [LARGE SCALE GENOMIC DNA]</scope>
    <source>
        <strain evidence="1 2">NBRC 16266</strain>
    </source>
</reference>
<dbReference type="AlphaFoldDB" id="A0A5M3WNY0"/>
<gene>
    <name evidence="1" type="ORF">Amac_046140</name>
</gene>
<keyword evidence="2" id="KW-1185">Reference proteome</keyword>
<organism evidence="1 2">
    <name type="scientific">Acrocarpospora macrocephala</name>
    <dbReference type="NCBI Taxonomy" id="150177"/>
    <lineage>
        <taxon>Bacteria</taxon>
        <taxon>Bacillati</taxon>
        <taxon>Actinomycetota</taxon>
        <taxon>Actinomycetes</taxon>
        <taxon>Streptosporangiales</taxon>
        <taxon>Streptosporangiaceae</taxon>
        <taxon>Acrocarpospora</taxon>
    </lineage>
</organism>
<dbReference type="RefSeq" id="WP_155356410.1">
    <property type="nucleotide sequence ID" value="NZ_BAAAHL010000036.1"/>
</dbReference>
<dbReference type="EMBL" id="BLAE01000026">
    <property type="protein sequence ID" value="GES11017.1"/>
    <property type="molecule type" value="Genomic_DNA"/>
</dbReference>
<sequence length="62" mass="7281">MPALARRIQEQDLWQRLSPEEAKGYKDVTYLSDVVKKKVQGRWVLAMFGQRGELKEIDIQFS</sequence>